<dbReference type="SUPFAM" id="SSF54001">
    <property type="entry name" value="Cysteine proteinases"/>
    <property type="match status" value="1"/>
</dbReference>
<keyword evidence="3 4" id="KW-0788">Thiol protease</keyword>
<evidence type="ECO:0000313" key="7">
    <source>
        <dbReference type="EMBL" id="SDJ73202.1"/>
    </source>
</evidence>
<dbReference type="Proteomes" id="UP000199580">
    <property type="component" value="Unassembled WGS sequence"/>
</dbReference>
<accession>A0A1G8W4J8</accession>
<dbReference type="GO" id="GO:0043418">
    <property type="term" value="P:homocysteine catabolic process"/>
    <property type="evidence" value="ECO:0007669"/>
    <property type="project" value="TreeGrafter"/>
</dbReference>
<evidence type="ECO:0000256" key="1">
    <source>
        <dbReference type="ARBA" id="ARBA00022670"/>
    </source>
</evidence>
<keyword evidence="2 4" id="KW-0378">Hydrolase</keyword>
<reference evidence="7 8" key="1">
    <citation type="submission" date="2016-10" db="EMBL/GenBank/DDBJ databases">
        <authorList>
            <person name="de Groot N.N."/>
        </authorList>
    </citation>
    <scope>NUCLEOTIDE SEQUENCE [LARGE SCALE GENOMIC DNA]</scope>
    <source>
        <strain evidence="7 8">CGMCC 1.10076</strain>
    </source>
</reference>
<evidence type="ECO:0000256" key="5">
    <source>
        <dbReference type="PIRSR" id="PIRSR005700-1"/>
    </source>
</evidence>
<dbReference type="RefSeq" id="WP_091393688.1">
    <property type="nucleotide sequence ID" value="NZ_BKAI01000003.1"/>
</dbReference>
<dbReference type="GO" id="GO:0006508">
    <property type="term" value="P:proteolysis"/>
    <property type="evidence" value="ECO:0007669"/>
    <property type="project" value="UniProtKB-KW"/>
</dbReference>
<protein>
    <recommendedName>
        <fullName evidence="4">Aminopeptidase</fullName>
    </recommendedName>
</protein>
<dbReference type="InterPro" id="IPR000169">
    <property type="entry name" value="Pept_cys_AS"/>
</dbReference>
<name>A0A1G8W4J8_9FLAO</name>
<dbReference type="PANTHER" id="PTHR10363">
    <property type="entry name" value="BLEOMYCIN HYDROLASE"/>
    <property type="match status" value="1"/>
</dbReference>
<organism evidence="7 8">
    <name type="scientific">Flavobacterium noncentrifugens</name>
    <dbReference type="NCBI Taxonomy" id="1128970"/>
    <lineage>
        <taxon>Bacteria</taxon>
        <taxon>Pseudomonadati</taxon>
        <taxon>Bacteroidota</taxon>
        <taxon>Flavobacteriia</taxon>
        <taxon>Flavobacteriales</taxon>
        <taxon>Flavobacteriaceae</taxon>
        <taxon>Flavobacterium</taxon>
    </lineage>
</organism>
<feature type="chain" id="PRO_5011764393" description="Aminopeptidase" evidence="6">
    <location>
        <begin position="20"/>
        <end position="392"/>
    </location>
</feature>
<proteinExistence type="inferred from homology"/>
<dbReference type="GO" id="GO:0009636">
    <property type="term" value="P:response to toxic substance"/>
    <property type="evidence" value="ECO:0007669"/>
    <property type="project" value="TreeGrafter"/>
</dbReference>
<feature type="active site" evidence="5">
    <location>
        <position position="59"/>
    </location>
</feature>
<evidence type="ECO:0000256" key="6">
    <source>
        <dbReference type="SAM" id="SignalP"/>
    </source>
</evidence>
<dbReference type="EMBL" id="FNEZ01000002">
    <property type="protein sequence ID" value="SDJ73202.1"/>
    <property type="molecule type" value="Genomic_DNA"/>
</dbReference>
<dbReference type="PIRSF" id="PIRSF005700">
    <property type="entry name" value="PepC"/>
    <property type="match status" value="1"/>
</dbReference>
<dbReference type="Gene3D" id="3.90.70.10">
    <property type="entry name" value="Cysteine proteinases"/>
    <property type="match status" value="1"/>
</dbReference>
<dbReference type="GO" id="GO:0070005">
    <property type="term" value="F:cysteine-type aminopeptidase activity"/>
    <property type="evidence" value="ECO:0007669"/>
    <property type="project" value="InterPro"/>
</dbReference>
<feature type="signal peptide" evidence="6">
    <location>
        <begin position="1"/>
        <end position="19"/>
    </location>
</feature>
<dbReference type="STRING" id="1128970.SAMN04487935_1649"/>
<dbReference type="PANTHER" id="PTHR10363:SF2">
    <property type="entry name" value="BLEOMYCIN HYDROLASE"/>
    <property type="match status" value="1"/>
</dbReference>
<dbReference type="AlphaFoldDB" id="A0A1G8W4J8"/>
<evidence type="ECO:0000256" key="2">
    <source>
        <dbReference type="ARBA" id="ARBA00022801"/>
    </source>
</evidence>
<comment type="similarity">
    <text evidence="4">Belongs to the peptidase C1 family.</text>
</comment>
<evidence type="ECO:0000256" key="4">
    <source>
        <dbReference type="PIRNR" id="PIRNR005700"/>
    </source>
</evidence>
<dbReference type="InterPro" id="IPR004134">
    <property type="entry name" value="Peptidase_C1B"/>
</dbReference>
<keyword evidence="4" id="KW-0031">Aminopeptidase</keyword>
<feature type="active site" evidence="5">
    <location>
        <position position="349"/>
    </location>
</feature>
<dbReference type="Pfam" id="PF03051">
    <property type="entry name" value="Peptidase_C1_2"/>
    <property type="match status" value="1"/>
</dbReference>
<dbReference type="GO" id="GO:0005737">
    <property type="term" value="C:cytoplasm"/>
    <property type="evidence" value="ECO:0007669"/>
    <property type="project" value="TreeGrafter"/>
</dbReference>
<keyword evidence="8" id="KW-1185">Reference proteome</keyword>
<sequence>MIRKSLLLTGMFCSLSLFAQDELIKKVINNASLSSKFEFKNVIDLETTSVKNQGSAGTCWSYSGNSFLESEMIRMGKQPVDLAEVYSARQVYLSKARNYILFNGNMGLGDGGETHDVMNMLRKYGAMPQVAYTYEDYGKGTLKAGDFQDKFKAILDAYIKNPDPKKGVSWVSDINNYMDEKLGKLPATFKYNGKDYNPHTFAKEVIGINPDDYVEFSSYKDSPYYQKMVLPVPDNWSYDQLYNVPMKELTDIIDNALAKGFTVAWSSDVSEPYFSWRNGVAQVPNLDDLYNITDEQKKTIFDGPIKEKDVTEDLRLEGLYSLYTTDDHAMQIVGLVKDQNGKEYYKVKNSWGASNDYKGYLYVTKAFVQLKSTGILLNKGGLPKNIKSKLHA</sequence>
<evidence type="ECO:0000313" key="8">
    <source>
        <dbReference type="Proteomes" id="UP000199580"/>
    </source>
</evidence>
<dbReference type="PROSITE" id="PS00139">
    <property type="entry name" value="THIOL_PROTEASE_CYS"/>
    <property type="match status" value="1"/>
</dbReference>
<dbReference type="OrthoDB" id="9814054at2"/>
<feature type="active site" evidence="5">
    <location>
        <position position="328"/>
    </location>
</feature>
<gene>
    <name evidence="7" type="ORF">SAMN04487935_1649</name>
</gene>
<evidence type="ECO:0000256" key="3">
    <source>
        <dbReference type="ARBA" id="ARBA00022807"/>
    </source>
</evidence>
<keyword evidence="6" id="KW-0732">Signal</keyword>
<keyword evidence="1 4" id="KW-0645">Protease</keyword>
<dbReference type="InterPro" id="IPR038765">
    <property type="entry name" value="Papain-like_cys_pep_sf"/>
</dbReference>